<organism evidence="2 3">
    <name type="scientific">Nepenthes gracilis</name>
    <name type="common">Slender pitcher plant</name>
    <dbReference type="NCBI Taxonomy" id="150966"/>
    <lineage>
        <taxon>Eukaryota</taxon>
        <taxon>Viridiplantae</taxon>
        <taxon>Streptophyta</taxon>
        <taxon>Embryophyta</taxon>
        <taxon>Tracheophyta</taxon>
        <taxon>Spermatophyta</taxon>
        <taxon>Magnoliopsida</taxon>
        <taxon>eudicotyledons</taxon>
        <taxon>Gunneridae</taxon>
        <taxon>Pentapetalae</taxon>
        <taxon>Caryophyllales</taxon>
        <taxon>Nepenthaceae</taxon>
        <taxon>Nepenthes</taxon>
    </lineage>
</organism>
<name>A0AAD3S5C9_NEPGR</name>
<accession>A0AAD3S5C9</accession>
<keyword evidence="3" id="KW-1185">Reference proteome</keyword>
<keyword evidence="1" id="KW-0812">Transmembrane</keyword>
<proteinExistence type="predicted"/>
<dbReference type="AlphaFoldDB" id="A0AAD3S5C9"/>
<dbReference type="Proteomes" id="UP001279734">
    <property type="component" value="Unassembled WGS sequence"/>
</dbReference>
<keyword evidence="1" id="KW-1133">Transmembrane helix</keyword>
<sequence length="263" mass="27182">MAKAKFKFETLDEDITNRLQYLLSISLSLGFCLAPGGAAAGAAGLTVSSAFEVGCWPAWMGSAHPTVPSASTHTPLAGSGNKCCCSLRSISLVALEPETSAVAIPLAPVDGSSPSDAIPGVVQMGWCSAPDETSSSGLGLVQVYLVAETNPEPPAVGFADASSINVQIDDGSTSHKTHEALSAQQDKGPDWAHFALDSSSCDLDQIDGSHDPRPSGGDCLTNYVGLDITSNSIARLSHKYCLDDFARVEPVIVSPRGSFDGGQ</sequence>
<feature type="transmembrane region" description="Helical" evidence="1">
    <location>
        <begin position="21"/>
        <end position="45"/>
    </location>
</feature>
<keyword evidence="1" id="KW-0472">Membrane</keyword>
<reference evidence="2" key="1">
    <citation type="submission" date="2023-05" db="EMBL/GenBank/DDBJ databases">
        <title>Nepenthes gracilis genome sequencing.</title>
        <authorList>
            <person name="Fukushima K."/>
        </authorList>
    </citation>
    <scope>NUCLEOTIDE SEQUENCE</scope>
    <source>
        <strain evidence="2">SING2019-196</strain>
    </source>
</reference>
<gene>
    <name evidence="2" type="ORF">Nepgr_006599</name>
</gene>
<protein>
    <submittedName>
        <fullName evidence="2">Uncharacterized protein</fullName>
    </submittedName>
</protein>
<dbReference type="EMBL" id="BSYO01000005">
    <property type="protein sequence ID" value="GMH04759.1"/>
    <property type="molecule type" value="Genomic_DNA"/>
</dbReference>
<comment type="caution">
    <text evidence="2">The sequence shown here is derived from an EMBL/GenBank/DDBJ whole genome shotgun (WGS) entry which is preliminary data.</text>
</comment>
<evidence type="ECO:0000313" key="2">
    <source>
        <dbReference type="EMBL" id="GMH04759.1"/>
    </source>
</evidence>
<evidence type="ECO:0000256" key="1">
    <source>
        <dbReference type="SAM" id="Phobius"/>
    </source>
</evidence>
<evidence type="ECO:0000313" key="3">
    <source>
        <dbReference type="Proteomes" id="UP001279734"/>
    </source>
</evidence>